<accession>A0A6M0R964</accession>
<dbReference type="InterPro" id="IPR036890">
    <property type="entry name" value="HATPase_C_sf"/>
</dbReference>
<dbReference type="Pfam" id="PF07694">
    <property type="entry name" value="5TM-5TMR_LYT"/>
    <property type="match status" value="1"/>
</dbReference>
<dbReference type="SUPFAM" id="SSF55874">
    <property type="entry name" value="ATPase domain of HSP90 chaperone/DNA topoisomerase II/histidine kinase"/>
    <property type="match status" value="1"/>
</dbReference>
<dbReference type="PROSITE" id="PS50109">
    <property type="entry name" value="HIS_KIN"/>
    <property type="match status" value="1"/>
</dbReference>
<reference evidence="13 14" key="1">
    <citation type="submission" date="2019-04" db="EMBL/GenBank/DDBJ databases">
        <title>Genome sequencing of Clostridium botulinum Groups I-IV and Clostridium butyricum.</title>
        <authorList>
            <person name="Brunt J."/>
            <person name="Van Vliet A.H.M."/>
            <person name="Stringer S.C."/>
            <person name="Carter A.T."/>
            <person name="Peck M.W."/>
        </authorList>
    </citation>
    <scope>NUCLEOTIDE SEQUENCE [LARGE SCALE GENOMIC DNA]</scope>
    <source>
        <strain evidence="13 14">IFR 18/094</strain>
    </source>
</reference>
<dbReference type="RefSeq" id="WP_163249000.1">
    <property type="nucleotide sequence ID" value="NZ_SXDP01000003.1"/>
</dbReference>
<dbReference type="InterPro" id="IPR050640">
    <property type="entry name" value="Bact_2-comp_sensor_kinase"/>
</dbReference>
<comment type="caution">
    <text evidence="13">The sequence shown here is derived from an EMBL/GenBank/DDBJ whole genome shotgun (WGS) entry which is preliminary data.</text>
</comment>
<dbReference type="InterPro" id="IPR011620">
    <property type="entry name" value="Sig_transdc_His_kinase_LytS_TM"/>
</dbReference>
<dbReference type="Pfam" id="PF06580">
    <property type="entry name" value="His_kinase"/>
    <property type="match status" value="1"/>
</dbReference>
<dbReference type="AlphaFoldDB" id="A0A6M0R964"/>
<comment type="subcellular location">
    <subcellularLocation>
        <location evidence="1">Cell membrane</location>
        <topology evidence="1">Multi-pass membrane protein</topology>
    </subcellularLocation>
</comment>
<dbReference type="Proteomes" id="UP000473885">
    <property type="component" value="Unassembled WGS sequence"/>
</dbReference>
<feature type="transmembrane region" description="Helical" evidence="11">
    <location>
        <begin position="70"/>
        <end position="92"/>
    </location>
</feature>
<gene>
    <name evidence="13" type="ORF">FDF74_06115</name>
</gene>
<keyword evidence="8 11" id="KW-1133">Transmembrane helix</keyword>
<dbReference type="InterPro" id="IPR010559">
    <property type="entry name" value="Sig_transdc_His_kin_internal"/>
</dbReference>
<keyword evidence="9" id="KW-0902">Two-component regulatory system</keyword>
<organism evidence="13 14">
    <name type="scientific">Clostridium niameyense</name>
    <dbReference type="NCBI Taxonomy" id="1622073"/>
    <lineage>
        <taxon>Bacteria</taxon>
        <taxon>Bacillati</taxon>
        <taxon>Bacillota</taxon>
        <taxon>Clostridia</taxon>
        <taxon>Eubacteriales</taxon>
        <taxon>Clostridiaceae</taxon>
        <taxon>Clostridium</taxon>
    </lineage>
</organism>
<feature type="transmembrane region" description="Helical" evidence="11">
    <location>
        <begin position="40"/>
        <end position="58"/>
    </location>
</feature>
<evidence type="ECO:0000256" key="6">
    <source>
        <dbReference type="ARBA" id="ARBA00022777"/>
    </source>
</evidence>
<keyword evidence="6 13" id="KW-0418">Kinase</keyword>
<keyword evidence="5" id="KW-0547">Nucleotide-binding</keyword>
<evidence type="ECO:0000313" key="13">
    <source>
        <dbReference type="EMBL" id="NEZ46791.1"/>
    </source>
</evidence>
<dbReference type="Gene3D" id="1.10.1760.20">
    <property type="match status" value="1"/>
</dbReference>
<dbReference type="SMART" id="SM00387">
    <property type="entry name" value="HATPase_c"/>
    <property type="match status" value="1"/>
</dbReference>
<sequence>MIYIQLLESMSLIGIAAYLYSQTRTFEGLIKEELNLKNKIIMILFFSTLSILGTYTGVNVEHYALANTRPIGAIVAGYIGGPIVGIIVGIIAGLHRYSLGGYTALACAISTIVEGLVGGIGSKFLKNDELSISIGFISAIVAEILQMVIIILISKPYEYALNLEKIIAFPMIIINSVGVAIFINIINNTQQRYNEIGAIQLQKALNIAKRTSIYLRNGFNKDIAYKVCNIIYEMIDTKGVFISDGKDVVSYLGKNIDEGELKGSIKDYCKYKNYAVINLVQSREKFYCIPIYIKEKDFKFVIGLGIKLSKIDKYFIEFCKELSSLLATQIELYELDQLAQEGAKAEFKALSAQIHPHFLFNTLNTIASFCRIDPNKARKLILDLSNYFRQTLKKETDFVTLKEELDFINSYLSIEKARFGERLIISKNISEELMNIKMPLFILQPIIENSIKHGILIKPEGGEVKIMAVQQRDEIKFTVEDTGMGMTEKRLKEVLENWPGIGLFNVSKRLKLLYGEDNNLYIESHLNKGTKVSFYIPKEVIKVEKN</sequence>
<feature type="transmembrane region" description="Helical" evidence="11">
    <location>
        <begin position="99"/>
        <end position="120"/>
    </location>
</feature>
<dbReference type="GO" id="GO:0005524">
    <property type="term" value="F:ATP binding"/>
    <property type="evidence" value="ECO:0007669"/>
    <property type="project" value="UniProtKB-KW"/>
</dbReference>
<dbReference type="PANTHER" id="PTHR34220:SF7">
    <property type="entry name" value="SENSOR HISTIDINE KINASE YPDA"/>
    <property type="match status" value="1"/>
</dbReference>
<keyword evidence="4 11" id="KW-0812">Transmembrane</keyword>
<evidence type="ECO:0000256" key="2">
    <source>
        <dbReference type="ARBA" id="ARBA00022475"/>
    </source>
</evidence>
<evidence type="ECO:0000259" key="12">
    <source>
        <dbReference type="PROSITE" id="PS50109"/>
    </source>
</evidence>
<dbReference type="Pfam" id="PF02518">
    <property type="entry name" value="HATPase_c"/>
    <property type="match status" value="1"/>
</dbReference>
<dbReference type="GO" id="GO:0000155">
    <property type="term" value="F:phosphorelay sensor kinase activity"/>
    <property type="evidence" value="ECO:0007669"/>
    <property type="project" value="InterPro"/>
</dbReference>
<dbReference type="EMBL" id="SXDP01000003">
    <property type="protein sequence ID" value="NEZ46791.1"/>
    <property type="molecule type" value="Genomic_DNA"/>
</dbReference>
<evidence type="ECO:0000256" key="7">
    <source>
        <dbReference type="ARBA" id="ARBA00022840"/>
    </source>
</evidence>
<dbReference type="GO" id="GO:0005886">
    <property type="term" value="C:plasma membrane"/>
    <property type="evidence" value="ECO:0007669"/>
    <property type="project" value="UniProtKB-SubCell"/>
</dbReference>
<evidence type="ECO:0000313" key="14">
    <source>
        <dbReference type="Proteomes" id="UP000473885"/>
    </source>
</evidence>
<feature type="transmembrane region" description="Helical" evidence="11">
    <location>
        <begin position="166"/>
        <end position="186"/>
    </location>
</feature>
<evidence type="ECO:0000256" key="11">
    <source>
        <dbReference type="SAM" id="Phobius"/>
    </source>
</evidence>
<evidence type="ECO:0000256" key="9">
    <source>
        <dbReference type="ARBA" id="ARBA00023012"/>
    </source>
</evidence>
<name>A0A6M0R964_9CLOT</name>
<evidence type="ECO:0000256" key="4">
    <source>
        <dbReference type="ARBA" id="ARBA00022692"/>
    </source>
</evidence>
<evidence type="ECO:0000256" key="10">
    <source>
        <dbReference type="ARBA" id="ARBA00023136"/>
    </source>
</evidence>
<evidence type="ECO:0000256" key="8">
    <source>
        <dbReference type="ARBA" id="ARBA00022989"/>
    </source>
</evidence>
<dbReference type="PANTHER" id="PTHR34220">
    <property type="entry name" value="SENSOR HISTIDINE KINASE YPDA"/>
    <property type="match status" value="1"/>
</dbReference>
<keyword evidence="10 11" id="KW-0472">Membrane</keyword>
<keyword evidence="2" id="KW-1003">Cell membrane</keyword>
<dbReference type="Gene3D" id="3.30.565.10">
    <property type="entry name" value="Histidine kinase-like ATPase, C-terminal domain"/>
    <property type="match status" value="1"/>
</dbReference>
<evidence type="ECO:0000256" key="1">
    <source>
        <dbReference type="ARBA" id="ARBA00004651"/>
    </source>
</evidence>
<protein>
    <submittedName>
        <fullName evidence="13">Histidine kinase</fullName>
    </submittedName>
</protein>
<dbReference type="InterPro" id="IPR005467">
    <property type="entry name" value="His_kinase_dom"/>
</dbReference>
<feature type="domain" description="Histidine kinase" evidence="12">
    <location>
        <begin position="443"/>
        <end position="540"/>
    </location>
</feature>
<keyword evidence="3" id="KW-0808">Transferase</keyword>
<dbReference type="GO" id="GO:0071555">
    <property type="term" value="P:cell wall organization"/>
    <property type="evidence" value="ECO:0007669"/>
    <property type="project" value="InterPro"/>
</dbReference>
<keyword evidence="7" id="KW-0067">ATP-binding</keyword>
<evidence type="ECO:0000256" key="5">
    <source>
        <dbReference type="ARBA" id="ARBA00022741"/>
    </source>
</evidence>
<feature type="transmembrane region" description="Helical" evidence="11">
    <location>
        <begin position="132"/>
        <end position="154"/>
    </location>
</feature>
<evidence type="ECO:0000256" key="3">
    <source>
        <dbReference type="ARBA" id="ARBA00022679"/>
    </source>
</evidence>
<keyword evidence="14" id="KW-1185">Reference proteome</keyword>
<proteinExistence type="predicted"/>
<dbReference type="InterPro" id="IPR003594">
    <property type="entry name" value="HATPase_dom"/>
</dbReference>